<evidence type="ECO:0000313" key="1">
    <source>
        <dbReference type="EMBL" id="HIQ91461.1"/>
    </source>
</evidence>
<evidence type="ECO:0008006" key="3">
    <source>
        <dbReference type="Google" id="ProtNLM"/>
    </source>
</evidence>
<reference evidence="1" key="2">
    <citation type="journal article" date="2021" name="PeerJ">
        <title>Extensive microbial diversity within the chicken gut microbiome revealed by metagenomics and culture.</title>
        <authorList>
            <person name="Gilroy R."/>
            <person name="Ravi A."/>
            <person name="Getino M."/>
            <person name="Pursley I."/>
            <person name="Horton D.L."/>
            <person name="Alikhan N.F."/>
            <person name="Baker D."/>
            <person name="Gharbi K."/>
            <person name="Hall N."/>
            <person name="Watson M."/>
            <person name="Adriaenssens E.M."/>
            <person name="Foster-Nyarko E."/>
            <person name="Jarju S."/>
            <person name="Secka A."/>
            <person name="Antonio M."/>
            <person name="Oren A."/>
            <person name="Chaudhuri R.R."/>
            <person name="La Ragione R."/>
            <person name="Hildebrand F."/>
            <person name="Pallen M.J."/>
        </authorList>
    </citation>
    <scope>NUCLEOTIDE SEQUENCE</scope>
    <source>
        <strain evidence="1">CHK147-3167</strain>
    </source>
</reference>
<dbReference type="Gene3D" id="3.40.50.720">
    <property type="entry name" value="NAD(P)-binding Rossmann-like Domain"/>
    <property type="match status" value="1"/>
</dbReference>
<accession>A0A9D0ZS73</accession>
<dbReference type="AlphaFoldDB" id="A0A9D0ZS73"/>
<comment type="caution">
    <text evidence="1">The sequence shown here is derived from an EMBL/GenBank/DDBJ whole genome shotgun (WGS) entry which is preliminary data.</text>
</comment>
<dbReference type="Proteomes" id="UP000886786">
    <property type="component" value="Unassembled WGS sequence"/>
</dbReference>
<protein>
    <recommendedName>
        <fullName evidence="3">Short chain dehydrogenase</fullName>
    </recommendedName>
</protein>
<dbReference type="EMBL" id="DVFV01000130">
    <property type="protein sequence ID" value="HIQ91461.1"/>
    <property type="molecule type" value="Genomic_DNA"/>
</dbReference>
<dbReference type="SUPFAM" id="SSF51735">
    <property type="entry name" value="NAD(P)-binding Rossmann-fold domains"/>
    <property type="match status" value="1"/>
</dbReference>
<name>A0A9D0ZS73_9FIRM</name>
<evidence type="ECO:0000313" key="2">
    <source>
        <dbReference type="Proteomes" id="UP000886786"/>
    </source>
</evidence>
<sequence>MYMDLKKLFGYEGKNVVITGATSGMSRSATELLLELGANVYAIDVNSIDLPVKRLIKLI</sequence>
<dbReference type="InterPro" id="IPR036291">
    <property type="entry name" value="NAD(P)-bd_dom_sf"/>
</dbReference>
<gene>
    <name evidence="1" type="ORF">IAB27_07595</name>
</gene>
<reference evidence="1" key="1">
    <citation type="submission" date="2020-10" db="EMBL/GenBank/DDBJ databases">
        <authorList>
            <person name="Gilroy R."/>
        </authorList>
    </citation>
    <scope>NUCLEOTIDE SEQUENCE</scope>
    <source>
        <strain evidence="1">CHK147-3167</strain>
    </source>
</reference>
<organism evidence="1 2">
    <name type="scientific">Candidatus Coprosoma intestinipullorum</name>
    <dbReference type="NCBI Taxonomy" id="2840752"/>
    <lineage>
        <taxon>Bacteria</taxon>
        <taxon>Bacillati</taxon>
        <taxon>Bacillota</taxon>
        <taxon>Bacillota incertae sedis</taxon>
        <taxon>Candidatus Coprosoma</taxon>
    </lineage>
</organism>
<proteinExistence type="predicted"/>